<evidence type="ECO:0000313" key="3">
    <source>
        <dbReference type="Proteomes" id="UP000815325"/>
    </source>
</evidence>
<feature type="compositionally biased region" description="Basic and acidic residues" evidence="1">
    <location>
        <begin position="393"/>
        <end position="402"/>
    </location>
</feature>
<organism evidence="2 3">
    <name type="scientific">Dunaliella salina</name>
    <name type="common">Green alga</name>
    <name type="synonym">Protococcus salinus</name>
    <dbReference type="NCBI Taxonomy" id="3046"/>
    <lineage>
        <taxon>Eukaryota</taxon>
        <taxon>Viridiplantae</taxon>
        <taxon>Chlorophyta</taxon>
        <taxon>core chlorophytes</taxon>
        <taxon>Chlorophyceae</taxon>
        <taxon>CS clade</taxon>
        <taxon>Chlamydomonadales</taxon>
        <taxon>Dunaliellaceae</taxon>
        <taxon>Dunaliella</taxon>
    </lineage>
</organism>
<feature type="compositionally biased region" description="Low complexity" evidence="1">
    <location>
        <begin position="780"/>
        <end position="794"/>
    </location>
</feature>
<feature type="compositionally biased region" description="Basic and acidic residues" evidence="1">
    <location>
        <begin position="67"/>
        <end position="80"/>
    </location>
</feature>
<feature type="non-terminal residue" evidence="2">
    <location>
        <position position="1"/>
    </location>
</feature>
<accession>A0ABQ7G618</accession>
<dbReference type="EMBL" id="MU070085">
    <property type="protein sequence ID" value="KAF5830037.1"/>
    <property type="molecule type" value="Genomic_DNA"/>
</dbReference>
<feature type="compositionally biased region" description="Low complexity" evidence="1">
    <location>
        <begin position="81"/>
        <end position="109"/>
    </location>
</feature>
<feature type="compositionally biased region" description="Basic and acidic residues" evidence="1">
    <location>
        <begin position="130"/>
        <end position="140"/>
    </location>
</feature>
<feature type="region of interest" description="Disordered" evidence="1">
    <location>
        <begin position="121"/>
        <end position="542"/>
    </location>
</feature>
<feature type="compositionally biased region" description="Basic and acidic residues" evidence="1">
    <location>
        <begin position="338"/>
        <end position="353"/>
    </location>
</feature>
<protein>
    <submittedName>
        <fullName evidence="2">Uncharacterized protein</fullName>
    </submittedName>
</protein>
<feature type="compositionally biased region" description="Basic and acidic residues" evidence="1">
    <location>
        <begin position="267"/>
        <end position="276"/>
    </location>
</feature>
<feature type="compositionally biased region" description="Polar residues" evidence="1">
    <location>
        <begin position="608"/>
        <end position="629"/>
    </location>
</feature>
<feature type="compositionally biased region" description="Polar residues" evidence="1">
    <location>
        <begin position="465"/>
        <end position="475"/>
    </location>
</feature>
<evidence type="ECO:0000313" key="2">
    <source>
        <dbReference type="EMBL" id="KAF5830037.1"/>
    </source>
</evidence>
<feature type="compositionally biased region" description="Low complexity" evidence="1">
    <location>
        <begin position="189"/>
        <end position="207"/>
    </location>
</feature>
<feature type="compositionally biased region" description="Low complexity" evidence="1">
    <location>
        <begin position="1"/>
        <end position="14"/>
    </location>
</feature>
<name>A0ABQ7G618_DUNSA</name>
<feature type="region of interest" description="Disordered" evidence="1">
    <location>
        <begin position="560"/>
        <end position="588"/>
    </location>
</feature>
<evidence type="ECO:0000256" key="1">
    <source>
        <dbReference type="SAM" id="MobiDB-lite"/>
    </source>
</evidence>
<feature type="compositionally biased region" description="Low complexity" evidence="1">
    <location>
        <begin position="478"/>
        <end position="513"/>
    </location>
</feature>
<keyword evidence="3" id="KW-1185">Reference proteome</keyword>
<feature type="region of interest" description="Disordered" evidence="1">
    <location>
        <begin position="1"/>
        <end position="109"/>
    </location>
</feature>
<sequence>VGDGQPAQAASAAEEPAHNYPSGTPMKSSKSQMGRATVAGTESGVVPVLVPAASVTQLNSRGDADEEAHQRCGADVREMGAAEAQEAGAGVPQQRGSSHSDGSAGMHGMGAAEAHMADADALHQGGGSHPKGDAGAHGRAAEAPVADVGAQQEGGGRSGGQEEAPKQVTKSEESSALGERTGQNRTQQGAAGVAAGKDATACAAGTARESMGAVQASSQSMVGGSGMAGSSSSTISRSSSVRSSQENKSAAARAAAAAAAAAAVRGAAERASDDGQKGSAGAAAQPQRQGEGKYGGRQREPVQGGAVGVMEDKERGYPSGGPQAGSGAQQPQELPTAHARENTELDAVHERSKQCKHAALNSSASQRESQAESGSGREGSTEAARESAVPDAMQERSKESEKTGLSSSASHQGPSTVGSSSGFGKEGIAEGAQHKGLNSSASQQGSQAVGCGSGREGIAEGAQQEGLNSSASQQRPLAIGSGSGKEASAEGAQGAQHKGLSSSASQQGSQAVGGESGREGSAEDAQPPPSLPNNMGMVPLSPEPLALPEAVLGMDIGECGGGGGGNSAAFAASRHASTPSPAGDPMDGWCFDGLLEGCFEDEGPAGAGNSSSGMDASSQIRAQPCSSSGGHNGEIAKAAAVQPASDHVPPAPGDAQPARPSTSPSLPFGPPDLDMLDMLLGGEQPPQATLGQAEPKEHGNSEQAAQPAPELLVEGGEGAQGEGQEVAQGSGAHEEEDRKGRPAGSSPDLMIESSDVEGGAVGSYTSRTGAAFEAVVGSLGSDTSGMEGTMSGSSVCGSAPTQRSSSLPGPLVGSAPTSGTVAPPQRRPQVTSKGGGGRKGRKKR</sequence>
<feature type="compositionally biased region" description="Low complexity" evidence="1">
    <location>
        <begin position="362"/>
        <end position="374"/>
    </location>
</feature>
<dbReference type="Proteomes" id="UP000815325">
    <property type="component" value="Unassembled WGS sequence"/>
</dbReference>
<feature type="compositionally biased region" description="Polar residues" evidence="1">
    <location>
        <begin position="21"/>
        <end position="34"/>
    </location>
</feature>
<gene>
    <name evidence="2" type="ORF">DUNSADRAFT_15146</name>
</gene>
<feature type="compositionally biased region" description="Low complexity" evidence="1">
    <location>
        <begin position="439"/>
        <end position="450"/>
    </location>
</feature>
<comment type="caution">
    <text evidence="2">The sequence shown here is derived from an EMBL/GenBank/DDBJ whole genome shotgun (WGS) entry which is preliminary data.</text>
</comment>
<feature type="region of interest" description="Disordered" evidence="1">
    <location>
        <begin position="779"/>
        <end position="844"/>
    </location>
</feature>
<feature type="compositionally biased region" description="Low complexity" evidence="1">
    <location>
        <begin position="215"/>
        <end position="266"/>
    </location>
</feature>
<proteinExistence type="predicted"/>
<reference evidence="2" key="1">
    <citation type="submission" date="2017-08" db="EMBL/GenBank/DDBJ databases">
        <authorList>
            <person name="Polle J.E."/>
            <person name="Barry K."/>
            <person name="Cushman J."/>
            <person name="Schmutz J."/>
            <person name="Tran D."/>
            <person name="Hathwaick L.T."/>
            <person name="Yim W.C."/>
            <person name="Jenkins J."/>
            <person name="Mckie-Krisberg Z.M."/>
            <person name="Prochnik S."/>
            <person name="Lindquist E."/>
            <person name="Dockter R.B."/>
            <person name="Adam C."/>
            <person name="Molina H."/>
            <person name="Bunkerborg J."/>
            <person name="Jin E."/>
            <person name="Buchheim M."/>
            <person name="Magnuson J."/>
        </authorList>
    </citation>
    <scope>NUCLEOTIDE SEQUENCE</scope>
    <source>
        <strain evidence="2">CCAP 19/18</strain>
    </source>
</reference>
<feature type="compositionally biased region" description="Polar residues" evidence="1">
    <location>
        <begin position="795"/>
        <end position="807"/>
    </location>
</feature>
<feature type="compositionally biased region" description="Low complexity" evidence="1">
    <location>
        <begin position="671"/>
        <end position="682"/>
    </location>
</feature>
<feature type="region of interest" description="Disordered" evidence="1">
    <location>
        <begin position="601"/>
        <end position="763"/>
    </location>
</feature>
<feature type="compositionally biased region" description="Basic and acidic residues" evidence="1">
    <location>
        <begin position="163"/>
        <end position="173"/>
    </location>
</feature>
<feature type="compositionally biased region" description="Polar residues" evidence="1">
    <location>
        <begin position="403"/>
        <end position="422"/>
    </location>
</feature>